<evidence type="ECO:0000256" key="7">
    <source>
        <dbReference type="ARBA" id="ARBA00022679"/>
    </source>
</evidence>
<dbReference type="HAMAP" id="MF_01023">
    <property type="entry name" value="HisC_aminotrans_2"/>
    <property type="match status" value="1"/>
</dbReference>
<dbReference type="OrthoDB" id="9813612at2"/>
<evidence type="ECO:0000259" key="12">
    <source>
        <dbReference type="Pfam" id="PF00155"/>
    </source>
</evidence>
<gene>
    <name evidence="11" type="primary">hisC</name>
    <name evidence="13" type="ORF">EHO60_10670</name>
</gene>
<evidence type="ECO:0000256" key="4">
    <source>
        <dbReference type="ARBA" id="ARBA00011738"/>
    </source>
</evidence>
<evidence type="ECO:0000256" key="8">
    <source>
        <dbReference type="ARBA" id="ARBA00022898"/>
    </source>
</evidence>
<keyword evidence="5 11" id="KW-0032">Aminotransferase</keyword>
<comment type="pathway">
    <text evidence="2 11">Amino-acid biosynthesis; L-histidine biosynthesis; L-histidine from 5-phospho-alpha-D-ribose 1-diphosphate: step 7/9.</text>
</comment>
<dbReference type="UniPathway" id="UPA00031">
    <property type="reaction ID" value="UER00012"/>
</dbReference>
<evidence type="ECO:0000256" key="5">
    <source>
        <dbReference type="ARBA" id="ARBA00022576"/>
    </source>
</evidence>
<keyword evidence="8 11" id="KW-0663">Pyridoxal phosphate</keyword>
<name>A0A4R9GEH6_9LEPT</name>
<dbReference type="PANTHER" id="PTHR43643:SF6">
    <property type="entry name" value="HISTIDINOL-PHOSPHATE AMINOTRANSFERASE"/>
    <property type="match status" value="1"/>
</dbReference>
<dbReference type="EC" id="2.6.1.9" evidence="11"/>
<dbReference type="SUPFAM" id="SSF53383">
    <property type="entry name" value="PLP-dependent transferases"/>
    <property type="match status" value="1"/>
</dbReference>
<dbReference type="Pfam" id="PF00155">
    <property type="entry name" value="Aminotran_1_2"/>
    <property type="match status" value="1"/>
</dbReference>
<protein>
    <recommendedName>
        <fullName evidence="11">Histidinol-phosphate aminotransferase</fullName>
        <ecNumber evidence="11">2.6.1.9</ecNumber>
    </recommendedName>
    <alternativeName>
        <fullName evidence="11">Imidazole acetol-phosphate transaminase</fullName>
    </alternativeName>
</protein>
<comment type="catalytic activity">
    <reaction evidence="10 11">
        <text>L-histidinol phosphate + 2-oxoglutarate = 3-(imidazol-4-yl)-2-oxopropyl phosphate + L-glutamate</text>
        <dbReference type="Rhea" id="RHEA:23744"/>
        <dbReference type="ChEBI" id="CHEBI:16810"/>
        <dbReference type="ChEBI" id="CHEBI:29985"/>
        <dbReference type="ChEBI" id="CHEBI:57766"/>
        <dbReference type="ChEBI" id="CHEBI:57980"/>
        <dbReference type="EC" id="2.6.1.9"/>
    </reaction>
</comment>
<evidence type="ECO:0000256" key="3">
    <source>
        <dbReference type="ARBA" id="ARBA00007970"/>
    </source>
</evidence>
<dbReference type="InterPro" id="IPR004839">
    <property type="entry name" value="Aminotransferase_I/II_large"/>
</dbReference>
<comment type="caution">
    <text evidence="13">The sequence shown here is derived from an EMBL/GenBank/DDBJ whole genome shotgun (WGS) entry which is preliminary data.</text>
</comment>
<dbReference type="GO" id="GO:0000105">
    <property type="term" value="P:L-histidine biosynthetic process"/>
    <property type="evidence" value="ECO:0007669"/>
    <property type="project" value="UniProtKB-UniRule"/>
</dbReference>
<evidence type="ECO:0000313" key="14">
    <source>
        <dbReference type="Proteomes" id="UP000298458"/>
    </source>
</evidence>
<dbReference type="Gene3D" id="3.90.1150.10">
    <property type="entry name" value="Aspartate Aminotransferase, domain 1"/>
    <property type="match status" value="1"/>
</dbReference>
<evidence type="ECO:0000256" key="10">
    <source>
        <dbReference type="ARBA" id="ARBA00047481"/>
    </source>
</evidence>
<keyword evidence="14" id="KW-1185">Reference proteome</keyword>
<feature type="modified residue" description="N6-(pyridoxal phosphate)lysine" evidence="11">
    <location>
        <position position="226"/>
    </location>
</feature>
<organism evidence="13 14">
    <name type="scientific">Leptospira fletcheri</name>
    <dbReference type="NCBI Taxonomy" id="2484981"/>
    <lineage>
        <taxon>Bacteria</taxon>
        <taxon>Pseudomonadati</taxon>
        <taxon>Spirochaetota</taxon>
        <taxon>Spirochaetia</taxon>
        <taxon>Leptospirales</taxon>
        <taxon>Leptospiraceae</taxon>
        <taxon>Leptospira</taxon>
    </lineage>
</organism>
<dbReference type="Proteomes" id="UP000298458">
    <property type="component" value="Unassembled WGS sequence"/>
</dbReference>
<dbReference type="CDD" id="cd00609">
    <property type="entry name" value="AAT_like"/>
    <property type="match status" value="1"/>
</dbReference>
<comment type="cofactor">
    <cofactor evidence="1 11">
        <name>pyridoxal 5'-phosphate</name>
        <dbReference type="ChEBI" id="CHEBI:597326"/>
    </cofactor>
</comment>
<dbReference type="InterPro" id="IPR015422">
    <property type="entry name" value="PyrdxlP-dep_Trfase_small"/>
</dbReference>
<dbReference type="NCBIfam" id="TIGR01141">
    <property type="entry name" value="hisC"/>
    <property type="match status" value="1"/>
</dbReference>
<evidence type="ECO:0000256" key="6">
    <source>
        <dbReference type="ARBA" id="ARBA00022605"/>
    </source>
</evidence>
<evidence type="ECO:0000256" key="2">
    <source>
        <dbReference type="ARBA" id="ARBA00005011"/>
    </source>
</evidence>
<comment type="subunit">
    <text evidence="4 11">Homodimer.</text>
</comment>
<feature type="domain" description="Aminotransferase class I/classII large" evidence="12">
    <location>
        <begin position="32"/>
        <end position="361"/>
    </location>
</feature>
<dbReference type="InterPro" id="IPR050106">
    <property type="entry name" value="HistidinolP_aminotransfase"/>
</dbReference>
<reference evidence="13" key="1">
    <citation type="journal article" date="2019" name="PLoS Negl. Trop. Dis.">
        <title>Revisiting the worldwide diversity of Leptospira species in the environment.</title>
        <authorList>
            <person name="Vincent A.T."/>
            <person name="Schiettekatte O."/>
            <person name="Bourhy P."/>
            <person name="Veyrier F.J."/>
            <person name="Picardeau M."/>
        </authorList>
    </citation>
    <scope>NUCLEOTIDE SEQUENCE [LARGE SCALE GENOMIC DNA]</scope>
    <source>
        <strain evidence="13">SSW15</strain>
    </source>
</reference>
<evidence type="ECO:0000313" key="13">
    <source>
        <dbReference type="EMBL" id="TGK10292.1"/>
    </source>
</evidence>
<keyword evidence="9 11" id="KW-0368">Histidine biosynthesis</keyword>
<dbReference type="RefSeq" id="WP_135768177.1">
    <property type="nucleotide sequence ID" value="NZ_RQET01000007.1"/>
</dbReference>
<dbReference type="GO" id="GO:0004400">
    <property type="term" value="F:histidinol-phosphate transaminase activity"/>
    <property type="evidence" value="ECO:0007669"/>
    <property type="project" value="UniProtKB-UniRule"/>
</dbReference>
<accession>A0A4R9GEH6</accession>
<keyword evidence="7 11" id="KW-0808">Transferase</keyword>
<dbReference type="AlphaFoldDB" id="A0A4R9GEH6"/>
<dbReference type="InterPro" id="IPR015421">
    <property type="entry name" value="PyrdxlP-dep_Trfase_major"/>
</dbReference>
<evidence type="ECO:0000256" key="1">
    <source>
        <dbReference type="ARBA" id="ARBA00001933"/>
    </source>
</evidence>
<comment type="similarity">
    <text evidence="3 11">Belongs to the class-II pyridoxal-phosphate-dependent aminotransferase family. Histidinol-phosphate aminotransferase subfamily.</text>
</comment>
<proteinExistence type="inferred from homology"/>
<dbReference type="InterPro" id="IPR005861">
    <property type="entry name" value="HisP_aminotrans"/>
</dbReference>
<dbReference type="InterPro" id="IPR015424">
    <property type="entry name" value="PyrdxlP-dep_Trfase"/>
</dbReference>
<dbReference type="PANTHER" id="PTHR43643">
    <property type="entry name" value="HISTIDINOL-PHOSPHATE AMINOTRANSFERASE 2"/>
    <property type="match status" value="1"/>
</dbReference>
<evidence type="ECO:0000256" key="9">
    <source>
        <dbReference type="ARBA" id="ARBA00023102"/>
    </source>
</evidence>
<evidence type="ECO:0000256" key="11">
    <source>
        <dbReference type="HAMAP-Rule" id="MF_01023"/>
    </source>
</evidence>
<dbReference type="Gene3D" id="3.40.640.10">
    <property type="entry name" value="Type I PLP-dependent aspartate aminotransferase-like (Major domain)"/>
    <property type="match status" value="1"/>
</dbReference>
<dbReference type="GO" id="GO:0030170">
    <property type="term" value="F:pyridoxal phosphate binding"/>
    <property type="evidence" value="ECO:0007669"/>
    <property type="project" value="InterPro"/>
</dbReference>
<keyword evidence="6 11" id="KW-0028">Amino-acid biosynthesis</keyword>
<sequence length="365" mass="41017">MRFQPVLDTLPVYEAGKPIELVVREFGIPPEKVVKLASNENPYGVSPSVKAKVAEALAKMPLYPDDSYRELKESLAIANGVDAKNVIQGNGSDQIFDFATRSVLEKGDLVLQNGKTFSMYSIYSGQCGADILSTDSTEHDLNRFSDLYKKHHPKMIFLCTPCNPIGDALPRSEVFSFLDTISPETLVVLDGAYMDFGKTRDPKMEIRPSEIVSKYPNVVYTGTFSKVYGLGGMRIGYGIANEEIIRAFYKLRPPFNVSQLSQLAATEALKDQEFVNQYLESNLRELEKYEAFSESKGLPFFRSYANFLTIRLDRAKLSSTELFETLLREGIILRNLKSYGLNAIRITVGRPDQNRIVLDRLSDLL</sequence>
<dbReference type="EMBL" id="RQET01000007">
    <property type="protein sequence ID" value="TGK10292.1"/>
    <property type="molecule type" value="Genomic_DNA"/>
</dbReference>